<feature type="chain" id="PRO_5046926184" description="Fibronectin type-III domain-containing protein" evidence="4">
    <location>
        <begin position="25"/>
        <end position="523"/>
    </location>
</feature>
<dbReference type="InterPro" id="IPR011659">
    <property type="entry name" value="WD40"/>
</dbReference>
<gene>
    <name evidence="6" type="ORF">GCM10009726_20510</name>
</gene>
<dbReference type="Gene3D" id="2.120.10.30">
    <property type="entry name" value="TolB, C-terminal domain"/>
    <property type="match status" value="2"/>
</dbReference>
<feature type="domain" description="Fibronectin type-III" evidence="5">
    <location>
        <begin position="436"/>
        <end position="523"/>
    </location>
</feature>
<dbReference type="Pfam" id="PF07676">
    <property type="entry name" value="PD40"/>
    <property type="match status" value="2"/>
</dbReference>
<comment type="caution">
    <text evidence="6">The sequence shown here is derived from an EMBL/GenBank/DDBJ whole genome shotgun (WGS) entry which is preliminary data.</text>
</comment>
<evidence type="ECO:0000313" key="7">
    <source>
        <dbReference type="Proteomes" id="UP001501161"/>
    </source>
</evidence>
<dbReference type="SUPFAM" id="SSF82171">
    <property type="entry name" value="DPP6 N-terminal domain-like"/>
    <property type="match status" value="1"/>
</dbReference>
<evidence type="ECO:0000259" key="5">
    <source>
        <dbReference type="PROSITE" id="PS50853"/>
    </source>
</evidence>
<dbReference type="PROSITE" id="PS51318">
    <property type="entry name" value="TAT"/>
    <property type="match status" value="1"/>
</dbReference>
<name>A0ABN2XAM8_9ACTN</name>
<dbReference type="InterPro" id="IPR011042">
    <property type="entry name" value="6-blade_b-propeller_TolB-like"/>
</dbReference>
<proteinExistence type="predicted"/>
<dbReference type="Gene3D" id="2.60.40.10">
    <property type="entry name" value="Immunoglobulins"/>
    <property type="match status" value="1"/>
</dbReference>
<dbReference type="Pfam" id="PF00041">
    <property type="entry name" value="fn3"/>
    <property type="match status" value="1"/>
</dbReference>
<keyword evidence="2" id="KW-0624">Polysaccharide degradation</keyword>
<protein>
    <recommendedName>
        <fullName evidence="5">Fibronectin type-III domain-containing protein</fullName>
    </recommendedName>
</protein>
<reference evidence="6 7" key="1">
    <citation type="journal article" date="2019" name="Int. J. Syst. Evol. Microbiol.">
        <title>The Global Catalogue of Microorganisms (GCM) 10K type strain sequencing project: providing services to taxonomists for standard genome sequencing and annotation.</title>
        <authorList>
            <consortium name="The Broad Institute Genomics Platform"/>
            <consortium name="The Broad Institute Genome Sequencing Center for Infectious Disease"/>
            <person name="Wu L."/>
            <person name="Ma J."/>
        </authorList>
    </citation>
    <scope>NUCLEOTIDE SEQUENCE [LARGE SCALE GENOMIC DNA]</scope>
    <source>
        <strain evidence="6 7">JCM 13813</strain>
    </source>
</reference>
<evidence type="ECO:0000256" key="1">
    <source>
        <dbReference type="ARBA" id="ARBA00023295"/>
    </source>
</evidence>
<sequence length="523" mass="54396">MPRRRSTLAATALLVAAPLLVAAAAPGASEPPAAAAAAAPTNGMIAAFAWRAGAHVSDDLDLVVMNADGSGARTLVPAAAKRSLCGFDLDWSPDGNRIAWASANQVWTVDADGTDRASVATGCVTHLEWSPDGTTLAVEIDSRTGLLTVATGAFRWLRTCDYGELGATFSPDGSKMASVGTADCDQDPIGWGIYGFDVADGSLDARYADTNLRSQPPNGMLAAIPSGAEWHPSQDLVLTTMADGSLGGSCHPLGQTGSWSNADLYTVAATADAPLVKVGSTSGEYELSERDASWSPDGTRILFAGDRNASCQSGSYVRSATELWTMNANGTSATKIWTPWSVELGFVGSSWQPCTAATTTCVPVVPPDPDADDDGVPDAVDACPSVPGPADNAGCPVEDPPPDPTDPTDPTGPTGPTSPTVPTAPTMPTVPPSAAPPSRMDAPRVIKRGRKVIVRWAAARDNGSAITQYVVDISRGRDKRAAPWARKVVYKGLEPGRYRFRITAANAAGQSDPSPWARVRVKR</sequence>
<dbReference type="InterPro" id="IPR013783">
    <property type="entry name" value="Ig-like_fold"/>
</dbReference>
<dbReference type="SUPFAM" id="SSF49265">
    <property type="entry name" value="Fibronectin type III"/>
    <property type="match status" value="1"/>
</dbReference>
<organism evidence="6 7">
    <name type="scientific">Nocardioides furvisabuli</name>
    <dbReference type="NCBI Taxonomy" id="375542"/>
    <lineage>
        <taxon>Bacteria</taxon>
        <taxon>Bacillati</taxon>
        <taxon>Actinomycetota</taxon>
        <taxon>Actinomycetes</taxon>
        <taxon>Propionibacteriales</taxon>
        <taxon>Nocardioidaceae</taxon>
        <taxon>Nocardioides</taxon>
    </lineage>
</organism>
<keyword evidence="2" id="KW-0119">Carbohydrate metabolism</keyword>
<feature type="compositionally biased region" description="Pro residues" evidence="3">
    <location>
        <begin position="398"/>
        <end position="407"/>
    </location>
</feature>
<evidence type="ECO:0000256" key="2">
    <source>
        <dbReference type="ARBA" id="ARBA00023326"/>
    </source>
</evidence>
<dbReference type="InterPro" id="IPR006311">
    <property type="entry name" value="TAT_signal"/>
</dbReference>
<dbReference type="SMART" id="SM00060">
    <property type="entry name" value="FN3"/>
    <property type="match status" value="1"/>
</dbReference>
<keyword evidence="1" id="KW-0378">Hydrolase</keyword>
<evidence type="ECO:0000256" key="3">
    <source>
        <dbReference type="SAM" id="MobiDB-lite"/>
    </source>
</evidence>
<dbReference type="EMBL" id="BAAAMQ010000010">
    <property type="protein sequence ID" value="GAA2107141.1"/>
    <property type="molecule type" value="Genomic_DNA"/>
</dbReference>
<evidence type="ECO:0000256" key="4">
    <source>
        <dbReference type="SAM" id="SignalP"/>
    </source>
</evidence>
<dbReference type="RefSeq" id="WP_231249266.1">
    <property type="nucleotide sequence ID" value="NZ_BAAAMQ010000010.1"/>
</dbReference>
<dbReference type="InterPro" id="IPR036116">
    <property type="entry name" value="FN3_sf"/>
</dbReference>
<dbReference type="CDD" id="cd00063">
    <property type="entry name" value="FN3"/>
    <property type="match status" value="1"/>
</dbReference>
<evidence type="ECO:0000313" key="6">
    <source>
        <dbReference type="EMBL" id="GAA2107141.1"/>
    </source>
</evidence>
<feature type="region of interest" description="Disordered" evidence="3">
    <location>
        <begin position="363"/>
        <end position="444"/>
    </location>
</feature>
<keyword evidence="4" id="KW-0732">Signal</keyword>
<accession>A0ABN2XAM8</accession>
<keyword evidence="1" id="KW-0326">Glycosidase</keyword>
<dbReference type="PROSITE" id="PS50853">
    <property type="entry name" value="FN3"/>
    <property type="match status" value="1"/>
</dbReference>
<dbReference type="Proteomes" id="UP001501161">
    <property type="component" value="Unassembled WGS sequence"/>
</dbReference>
<feature type="signal peptide" evidence="4">
    <location>
        <begin position="1"/>
        <end position="24"/>
    </location>
</feature>
<dbReference type="InterPro" id="IPR003961">
    <property type="entry name" value="FN3_dom"/>
</dbReference>
<feature type="compositionally biased region" description="Low complexity" evidence="3">
    <location>
        <begin position="408"/>
        <end position="427"/>
    </location>
</feature>
<keyword evidence="7" id="KW-1185">Reference proteome</keyword>